<evidence type="ECO:0000313" key="12">
    <source>
        <dbReference type="EMBL" id="PUV23035.1"/>
    </source>
</evidence>
<dbReference type="GO" id="GO:0004452">
    <property type="term" value="F:isopentenyl-diphosphate delta-isomerase activity"/>
    <property type="evidence" value="ECO:0007669"/>
    <property type="project" value="UniProtKB-UniRule"/>
</dbReference>
<dbReference type="InterPro" id="IPR000086">
    <property type="entry name" value="NUDIX_hydrolase_dom"/>
</dbReference>
<dbReference type="SUPFAM" id="SSF55811">
    <property type="entry name" value="Nudix"/>
    <property type="match status" value="1"/>
</dbReference>
<evidence type="ECO:0000256" key="1">
    <source>
        <dbReference type="ARBA" id="ARBA00004826"/>
    </source>
</evidence>
<dbReference type="Proteomes" id="UP000250831">
    <property type="component" value="Unassembled WGS sequence"/>
</dbReference>
<sequence>MKQENVILVDTNDAVIGSMEKFEAHEKGLLHRAFSVFLFNDRDQLLLQQRALDKYHCGGLWTNSCCSHQRLGESNLDAAARRLTEELQIEATALYDAFSFVYSARFDNGLTEHEFDHVLIGKFSGAPDFNPAEVAAVQYMGQQEIEDEITHFPEKFTPWFKLIYQRVFETYLDKYKK</sequence>
<organism evidence="12 13">
    <name type="scientific">Sphingobacterium athyrii</name>
    <dbReference type="NCBI Taxonomy" id="2152717"/>
    <lineage>
        <taxon>Bacteria</taxon>
        <taxon>Pseudomonadati</taxon>
        <taxon>Bacteroidota</taxon>
        <taxon>Sphingobacteriia</taxon>
        <taxon>Sphingobacteriales</taxon>
        <taxon>Sphingobacteriaceae</taxon>
        <taxon>Sphingobacterium</taxon>
    </lineage>
</organism>
<evidence type="ECO:0000313" key="13">
    <source>
        <dbReference type="Proteomes" id="UP000250831"/>
    </source>
</evidence>
<dbReference type="InterPro" id="IPR056375">
    <property type="entry name" value="Idi_bact"/>
</dbReference>
<dbReference type="NCBIfam" id="NF002995">
    <property type="entry name" value="PRK03759.1"/>
    <property type="match status" value="1"/>
</dbReference>
<name>A0A363NQF8_9SPHI</name>
<dbReference type="Gene3D" id="3.90.79.10">
    <property type="entry name" value="Nucleoside Triphosphate Pyrophosphohydrolase"/>
    <property type="match status" value="1"/>
</dbReference>
<dbReference type="NCBIfam" id="TIGR02150">
    <property type="entry name" value="IPP_isom_1"/>
    <property type="match status" value="1"/>
</dbReference>
<comment type="similarity">
    <text evidence="2">Belongs to the IPP isomerase type 1 family.</text>
</comment>
<comment type="pathway">
    <text evidence="1">Isoprenoid biosynthesis; dimethylallyl diphosphate biosynthesis; dimethylallyl diphosphate from isopentenyl diphosphate: step 1/1.</text>
</comment>
<evidence type="ECO:0000259" key="11">
    <source>
        <dbReference type="PROSITE" id="PS51462"/>
    </source>
</evidence>
<proteinExistence type="inferred from homology"/>
<evidence type="ECO:0000256" key="6">
    <source>
        <dbReference type="ARBA" id="ARBA00022842"/>
    </source>
</evidence>
<dbReference type="InterPro" id="IPR011876">
    <property type="entry name" value="IsopentenylPP_isomerase_typ1"/>
</dbReference>
<dbReference type="RefSeq" id="WP_108635369.1">
    <property type="nucleotide sequence ID" value="NZ_QCXX01000005.1"/>
</dbReference>
<dbReference type="GO" id="GO:0046872">
    <property type="term" value="F:metal ion binding"/>
    <property type="evidence" value="ECO:0007669"/>
    <property type="project" value="UniProtKB-KW"/>
</dbReference>
<dbReference type="PANTHER" id="PTHR10885:SF0">
    <property type="entry name" value="ISOPENTENYL-DIPHOSPHATE DELTA-ISOMERASE"/>
    <property type="match status" value="1"/>
</dbReference>
<dbReference type="PANTHER" id="PTHR10885">
    <property type="entry name" value="ISOPENTENYL-DIPHOSPHATE DELTA-ISOMERASE"/>
    <property type="match status" value="1"/>
</dbReference>
<dbReference type="GO" id="GO:0050992">
    <property type="term" value="P:dimethylallyl diphosphate biosynthetic process"/>
    <property type="evidence" value="ECO:0007669"/>
    <property type="project" value="UniProtKB-UniPathway"/>
</dbReference>
<keyword evidence="5" id="KW-0479">Metal-binding</keyword>
<keyword evidence="8" id="KW-0414">Isoprene biosynthesis</keyword>
<evidence type="ECO:0000256" key="2">
    <source>
        <dbReference type="ARBA" id="ARBA00007579"/>
    </source>
</evidence>
<feature type="domain" description="Nudix hydrolase" evidence="11">
    <location>
        <begin position="29"/>
        <end position="162"/>
    </location>
</feature>
<keyword evidence="9 12" id="KW-0413">Isomerase</keyword>
<gene>
    <name evidence="12" type="ORF">DCO56_19160</name>
</gene>
<accession>A0A363NQF8</accession>
<evidence type="ECO:0000256" key="4">
    <source>
        <dbReference type="ARBA" id="ARBA00022490"/>
    </source>
</evidence>
<dbReference type="PROSITE" id="PS51462">
    <property type="entry name" value="NUDIX"/>
    <property type="match status" value="1"/>
</dbReference>
<evidence type="ECO:0000256" key="8">
    <source>
        <dbReference type="ARBA" id="ARBA00023229"/>
    </source>
</evidence>
<dbReference type="HAMAP" id="MF_00202">
    <property type="entry name" value="Idi"/>
    <property type="match status" value="1"/>
</dbReference>
<dbReference type="UniPathway" id="UPA00059">
    <property type="reaction ID" value="UER00104"/>
</dbReference>
<dbReference type="CDD" id="cd02885">
    <property type="entry name" value="NUDIX_IPP_Isomerase"/>
    <property type="match status" value="1"/>
</dbReference>
<keyword evidence="4" id="KW-0963">Cytoplasm</keyword>
<evidence type="ECO:0000256" key="3">
    <source>
        <dbReference type="ARBA" id="ARBA00012057"/>
    </source>
</evidence>
<dbReference type="OrthoDB" id="9809458at2"/>
<comment type="caution">
    <text evidence="12">The sequence shown here is derived from an EMBL/GenBank/DDBJ whole genome shotgun (WGS) entry which is preliminary data.</text>
</comment>
<reference evidence="12 13" key="1">
    <citation type="submission" date="2018-04" db="EMBL/GenBank/DDBJ databases">
        <title>Sphingobacterium sp. M46 Genome.</title>
        <authorList>
            <person name="Cheng J."/>
            <person name="Li Y."/>
        </authorList>
    </citation>
    <scope>NUCLEOTIDE SEQUENCE [LARGE SCALE GENOMIC DNA]</scope>
    <source>
        <strain evidence="12 13">M46</strain>
    </source>
</reference>
<keyword evidence="13" id="KW-1185">Reference proteome</keyword>
<evidence type="ECO:0000256" key="5">
    <source>
        <dbReference type="ARBA" id="ARBA00022723"/>
    </source>
</evidence>
<dbReference type="GO" id="GO:0009240">
    <property type="term" value="P:isopentenyl diphosphate biosynthetic process"/>
    <property type="evidence" value="ECO:0007669"/>
    <property type="project" value="TreeGrafter"/>
</dbReference>
<evidence type="ECO:0000256" key="9">
    <source>
        <dbReference type="ARBA" id="ARBA00023235"/>
    </source>
</evidence>
<dbReference type="PIRSF" id="PIRSF018427">
    <property type="entry name" value="Isopntndiph_ism"/>
    <property type="match status" value="1"/>
</dbReference>
<evidence type="ECO:0000256" key="7">
    <source>
        <dbReference type="ARBA" id="ARBA00023211"/>
    </source>
</evidence>
<dbReference type="InterPro" id="IPR015797">
    <property type="entry name" value="NUDIX_hydrolase-like_dom_sf"/>
</dbReference>
<evidence type="ECO:0000256" key="10">
    <source>
        <dbReference type="NCBIfam" id="TIGR02150"/>
    </source>
</evidence>
<dbReference type="AlphaFoldDB" id="A0A363NQF8"/>
<dbReference type="GO" id="GO:0005737">
    <property type="term" value="C:cytoplasm"/>
    <property type="evidence" value="ECO:0007669"/>
    <property type="project" value="TreeGrafter"/>
</dbReference>
<keyword evidence="6" id="KW-0460">Magnesium</keyword>
<dbReference type="EMBL" id="QCXX01000005">
    <property type="protein sequence ID" value="PUV23035.1"/>
    <property type="molecule type" value="Genomic_DNA"/>
</dbReference>
<protein>
    <recommendedName>
        <fullName evidence="3 10">Isopentenyl-diphosphate delta-isomerase</fullName>
        <ecNumber evidence="3 10">5.3.3.2</ecNumber>
    </recommendedName>
</protein>
<keyword evidence="7" id="KW-0464">Manganese</keyword>
<dbReference type="Pfam" id="PF00293">
    <property type="entry name" value="NUDIX"/>
    <property type="match status" value="1"/>
</dbReference>
<dbReference type="EC" id="5.3.3.2" evidence="3 10"/>